<keyword evidence="5" id="KW-0716">Sensory transduction</keyword>
<evidence type="ECO:0000256" key="6">
    <source>
        <dbReference type="ARBA" id="ARBA00022679"/>
    </source>
</evidence>
<dbReference type="InterPro" id="IPR003594">
    <property type="entry name" value="HATPase_dom"/>
</dbReference>
<dbReference type="Gene3D" id="3.30.565.10">
    <property type="entry name" value="Histidine kinase-like ATPase, C-terminal domain"/>
    <property type="match status" value="1"/>
</dbReference>
<dbReference type="InterPro" id="IPR043150">
    <property type="entry name" value="Phytochrome_PHY_sf"/>
</dbReference>
<dbReference type="SMART" id="SM00388">
    <property type="entry name" value="HisKA"/>
    <property type="match status" value="1"/>
</dbReference>
<dbReference type="InterPro" id="IPR005467">
    <property type="entry name" value="His_kinase_dom"/>
</dbReference>
<dbReference type="Gene3D" id="3.30.450.270">
    <property type="match status" value="1"/>
</dbReference>
<evidence type="ECO:0000256" key="5">
    <source>
        <dbReference type="ARBA" id="ARBA00022606"/>
    </source>
</evidence>
<dbReference type="GO" id="GO:0000155">
    <property type="term" value="F:phosphorelay sensor kinase activity"/>
    <property type="evidence" value="ECO:0007669"/>
    <property type="project" value="InterPro"/>
</dbReference>
<dbReference type="Gene3D" id="3.30.450.20">
    <property type="entry name" value="PAS domain"/>
    <property type="match status" value="1"/>
</dbReference>
<dbReference type="InterPro" id="IPR036890">
    <property type="entry name" value="HATPase_C_sf"/>
</dbReference>
<dbReference type="EMBL" id="SMLK01000001">
    <property type="protein sequence ID" value="TFZ07738.1"/>
    <property type="molecule type" value="Genomic_DNA"/>
</dbReference>
<evidence type="ECO:0000256" key="3">
    <source>
        <dbReference type="ARBA" id="ARBA00012438"/>
    </source>
</evidence>
<evidence type="ECO:0000259" key="10">
    <source>
        <dbReference type="PROSITE" id="PS50046"/>
    </source>
</evidence>
<dbReference type="SUPFAM" id="SSF55785">
    <property type="entry name" value="PYP-like sensor domain (PAS domain)"/>
    <property type="match status" value="1"/>
</dbReference>
<evidence type="ECO:0000256" key="7">
    <source>
        <dbReference type="ARBA" id="ARBA00022777"/>
    </source>
</evidence>
<dbReference type="CDD" id="cd00082">
    <property type="entry name" value="HisKA"/>
    <property type="match status" value="1"/>
</dbReference>
<dbReference type="GO" id="GO:0007234">
    <property type="term" value="P:osmosensory signaling via phosphorelay pathway"/>
    <property type="evidence" value="ECO:0007669"/>
    <property type="project" value="TreeGrafter"/>
</dbReference>
<dbReference type="Gene3D" id="3.30.450.40">
    <property type="match status" value="1"/>
</dbReference>
<dbReference type="InterPro" id="IPR013654">
    <property type="entry name" value="PAS_2"/>
</dbReference>
<dbReference type="GO" id="GO:0030295">
    <property type="term" value="F:protein kinase activator activity"/>
    <property type="evidence" value="ECO:0007669"/>
    <property type="project" value="TreeGrafter"/>
</dbReference>
<keyword evidence="9" id="KW-0675">Receptor</keyword>
<dbReference type="Pfam" id="PF02518">
    <property type="entry name" value="HATPase_c"/>
    <property type="match status" value="1"/>
</dbReference>
<keyword evidence="8" id="KW-0157">Chromophore</keyword>
<accession>A0A4Z0CBE2</accession>
<dbReference type="GO" id="GO:0000156">
    <property type="term" value="F:phosphorelay response regulator activity"/>
    <property type="evidence" value="ECO:0007669"/>
    <property type="project" value="TreeGrafter"/>
</dbReference>
<dbReference type="InterPro" id="IPR003018">
    <property type="entry name" value="GAF"/>
</dbReference>
<comment type="catalytic activity">
    <reaction evidence="1">
        <text>ATP + protein L-histidine = ADP + protein N-phospho-L-histidine.</text>
        <dbReference type="EC" id="2.7.13.3"/>
    </reaction>
</comment>
<dbReference type="InterPro" id="IPR003661">
    <property type="entry name" value="HisK_dim/P_dom"/>
</dbReference>
<feature type="domain" description="Phytochrome chromophore attachment site" evidence="10">
    <location>
        <begin position="153"/>
        <end position="307"/>
    </location>
</feature>
<dbReference type="SMART" id="SM00065">
    <property type="entry name" value="GAF"/>
    <property type="match status" value="1"/>
</dbReference>
<dbReference type="PROSITE" id="PS50046">
    <property type="entry name" value="PHYTOCHROME_2"/>
    <property type="match status" value="1"/>
</dbReference>
<evidence type="ECO:0000256" key="8">
    <source>
        <dbReference type="ARBA" id="ARBA00022991"/>
    </source>
</evidence>
<dbReference type="Pfam" id="PF01590">
    <property type="entry name" value="GAF"/>
    <property type="match status" value="1"/>
</dbReference>
<dbReference type="InterPro" id="IPR035965">
    <property type="entry name" value="PAS-like_dom_sf"/>
</dbReference>
<keyword evidence="7" id="KW-0418">Kinase</keyword>
<feature type="domain" description="Histidine kinase" evidence="11">
    <location>
        <begin position="522"/>
        <end position="732"/>
    </location>
</feature>
<sequence>MPHRFQPSAPQAPVTLDNCDREPIHVPGHVQPHGALLAFGGDGMLHWASQDAGGLLQAMLPSLGQKLAEGHFDADGVARGAIEAVLSRGSARVGMVDRHEVAFGSRTFDLLVHHNGHAAVAEFEIRSGDGAAERTGFAGLAYTSMARLRQQRSIRDLLDTAVVELRAIAGFDRVMAYRFRHDASGDVVAEACREDLEPFLHRRYPASDIPAQARRLYVLNTVRQIADVGARPVPLVADVPSTLDMSWCSLRSVSPIHIEYLTNMGVAASMSVSIVIGGHLWGMLACHHMSPKVVPYAMRTAADVLAQLLASSVQTLLSAEHSRQLALGSELRVRLIEKVTHADATMAGITPFAQELCALFHAEALVASEGTETFVHGGVPAEAAGELVRWLRGHSLPRGMLCVSSRAELPPELAESLWPYCGLMALRMEEEGSGWLVLLRKEQVETIEWGGRPEKQYVPGPNGPRLTPRGSFDVWRETVRGITLPWTDTEKELGSSLRGELLRATVARQAQMARARDQMFAVLGHDLRNPLQTIAMASQMLQRGADGAKIGQRISRSSSQMARLITDVLDVSRLQAGIGLGVQPEPVDVAAVLREIAQDSRIAHPSVEVALDAPFSFVVPADAARLEQLLDNLLGNARQHGEPGHPVRVALRREGSDAVVSVANQGPPIPGELASQLFNPYKRQSVGNERNRGGLGLGLYIANEIARAHGGTLSYRYQAPDVVFTFRWPGAGA</sequence>
<dbReference type="GO" id="GO:0009881">
    <property type="term" value="F:photoreceptor activity"/>
    <property type="evidence" value="ECO:0007669"/>
    <property type="project" value="UniProtKB-KW"/>
</dbReference>
<dbReference type="InterPro" id="IPR001294">
    <property type="entry name" value="Phytochrome"/>
</dbReference>
<dbReference type="Pfam" id="PF00360">
    <property type="entry name" value="PHY"/>
    <property type="match status" value="1"/>
</dbReference>
<dbReference type="InterPro" id="IPR036097">
    <property type="entry name" value="HisK_dim/P_sf"/>
</dbReference>
<evidence type="ECO:0000313" key="12">
    <source>
        <dbReference type="EMBL" id="TFZ07738.1"/>
    </source>
</evidence>
<gene>
    <name evidence="12" type="ORF">EZ216_00810</name>
</gene>
<dbReference type="InterPro" id="IPR029016">
    <property type="entry name" value="GAF-like_dom_sf"/>
</dbReference>
<keyword evidence="4" id="KW-0600">Photoreceptor protein</keyword>
<comment type="similarity">
    <text evidence="2">In the N-terminal section; belongs to the phytochrome family.</text>
</comment>
<evidence type="ECO:0000256" key="1">
    <source>
        <dbReference type="ARBA" id="ARBA00000085"/>
    </source>
</evidence>
<dbReference type="PANTHER" id="PTHR42878">
    <property type="entry name" value="TWO-COMPONENT HISTIDINE KINASE"/>
    <property type="match status" value="1"/>
</dbReference>
<proteinExistence type="inferred from homology"/>
<dbReference type="SMART" id="SM00387">
    <property type="entry name" value="HATPase_c"/>
    <property type="match status" value="1"/>
</dbReference>
<evidence type="ECO:0000313" key="13">
    <source>
        <dbReference type="Proteomes" id="UP000297839"/>
    </source>
</evidence>
<reference evidence="12 13" key="1">
    <citation type="submission" date="2019-03" db="EMBL/GenBank/DDBJ databases">
        <title>Ramlibacter sp. 18x22-1, whole genome shotgun sequence.</title>
        <authorList>
            <person name="Zhang X."/>
            <person name="Feng G."/>
            <person name="Zhu H."/>
        </authorList>
    </citation>
    <scope>NUCLEOTIDE SEQUENCE [LARGE SCALE GENOMIC DNA]</scope>
    <source>
        <strain evidence="12 13">18x22-1</strain>
    </source>
</reference>
<keyword evidence="13" id="KW-1185">Reference proteome</keyword>
<dbReference type="AlphaFoldDB" id="A0A4Z0CBE2"/>
<comment type="caution">
    <text evidence="12">The sequence shown here is derived from an EMBL/GenBank/DDBJ whole genome shotgun (WGS) entry which is preliminary data.</text>
</comment>
<dbReference type="InterPro" id="IPR050351">
    <property type="entry name" value="BphY/WalK/GraS-like"/>
</dbReference>
<name>A0A4Z0CBE2_9BURK</name>
<dbReference type="CDD" id="cd00075">
    <property type="entry name" value="HATPase"/>
    <property type="match status" value="1"/>
</dbReference>
<evidence type="ECO:0000256" key="9">
    <source>
        <dbReference type="ARBA" id="ARBA00023170"/>
    </source>
</evidence>
<dbReference type="PRINTS" id="PR01033">
    <property type="entry name" value="PHYTOCHROME"/>
</dbReference>
<evidence type="ECO:0000256" key="2">
    <source>
        <dbReference type="ARBA" id="ARBA00006402"/>
    </source>
</evidence>
<dbReference type="PANTHER" id="PTHR42878:SF15">
    <property type="entry name" value="BACTERIOPHYTOCHROME"/>
    <property type="match status" value="1"/>
</dbReference>
<organism evidence="12 13">
    <name type="scientific">Ramlibacter humi</name>
    <dbReference type="NCBI Taxonomy" id="2530451"/>
    <lineage>
        <taxon>Bacteria</taxon>
        <taxon>Pseudomonadati</taxon>
        <taxon>Pseudomonadota</taxon>
        <taxon>Betaproteobacteria</taxon>
        <taxon>Burkholderiales</taxon>
        <taxon>Comamonadaceae</taxon>
        <taxon>Ramlibacter</taxon>
    </lineage>
</organism>
<dbReference type="Gene3D" id="1.10.287.130">
    <property type="match status" value="1"/>
</dbReference>
<dbReference type="SUPFAM" id="SSF55874">
    <property type="entry name" value="ATPase domain of HSP90 chaperone/DNA topoisomerase II/histidine kinase"/>
    <property type="match status" value="1"/>
</dbReference>
<protein>
    <recommendedName>
        <fullName evidence="3">histidine kinase</fullName>
        <ecNumber evidence="3">2.7.13.3</ecNumber>
    </recommendedName>
</protein>
<dbReference type="SUPFAM" id="SSF47384">
    <property type="entry name" value="Homodimeric domain of signal transducing histidine kinase"/>
    <property type="match status" value="1"/>
</dbReference>
<dbReference type="Pfam" id="PF08446">
    <property type="entry name" value="PAS_2"/>
    <property type="match status" value="1"/>
</dbReference>
<keyword evidence="6" id="KW-0808">Transferase</keyword>
<dbReference type="EC" id="2.7.13.3" evidence="3"/>
<dbReference type="GO" id="GO:0009584">
    <property type="term" value="P:detection of visible light"/>
    <property type="evidence" value="ECO:0007669"/>
    <property type="project" value="InterPro"/>
</dbReference>
<dbReference type="PROSITE" id="PS50109">
    <property type="entry name" value="HIS_KIN"/>
    <property type="match status" value="1"/>
</dbReference>
<dbReference type="InterPro" id="IPR013515">
    <property type="entry name" value="Phytochrome_cen-reg"/>
</dbReference>
<dbReference type="GO" id="GO:0006355">
    <property type="term" value="P:regulation of DNA-templated transcription"/>
    <property type="evidence" value="ECO:0007669"/>
    <property type="project" value="InterPro"/>
</dbReference>
<dbReference type="SUPFAM" id="SSF55781">
    <property type="entry name" value="GAF domain-like"/>
    <property type="match status" value="2"/>
</dbReference>
<dbReference type="Pfam" id="PF00512">
    <property type="entry name" value="HisKA"/>
    <property type="match status" value="1"/>
</dbReference>
<dbReference type="Proteomes" id="UP000297839">
    <property type="component" value="Unassembled WGS sequence"/>
</dbReference>
<dbReference type="InterPro" id="IPR016132">
    <property type="entry name" value="Phyto_chromo_attachment"/>
</dbReference>
<dbReference type="RefSeq" id="WP_135247675.1">
    <property type="nucleotide sequence ID" value="NZ_SMLK01000001.1"/>
</dbReference>
<dbReference type="OrthoDB" id="9808408at2"/>
<evidence type="ECO:0000259" key="11">
    <source>
        <dbReference type="PROSITE" id="PS50109"/>
    </source>
</evidence>
<evidence type="ECO:0000256" key="4">
    <source>
        <dbReference type="ARBA" id="ARBA00022543"/>
    </source>
</evidence>